<evidence type="ECO:0000259" key="1">
    <source>
        <dbReference type="Pfam" id="PF00903"/>
    </source>
</evidence>
<evidence type="ECO:0000313" key="2">
    <source>
        <dbReference type="EMBL" id="KYB44937.1"/>
    </source>
</evidence>
<gene>
    <name evidence="2" type="ORF">AB664_16485</name>
</gene>
<dbReference type="Gene3D" id="3.10.180.10">
    <property type="entry name" value="2,3-Dihydroxybiphenyl 1,2-Dioxygenase, domain 1"/>
    <property type="match status" value="1"/>
</dbReference>
<dbReference type="AlphaFoldDB" id="A0A656Z2P7"/>
<dbReference type="EMBL" id="LUAY01007035">
    <property type="protein sequence ID" value="KYB44937.1"/>
    <property type="molecule type" value="Genomic_DNA"/>
</dbReference>
<accession>A0A656Z2P7</accession>
<sequence length="112" mass="12614">MTGDLGKPLWPRPKVRQMLETAIYVQDVARAAQFYDRVFGFTDLVRDERVVAYDAGSATVLLLFKRGATLVDLMPPDGTIPYHDAPVRPSFCFAIDPEALPSWKNIWRSKAS</sequence>
<dbReference type="InterPro" id="IPR004360">
    <property type="entry name" value="Glyas_Fos-R_dOase_dom"/>
</dbReference>
<feature type="domain" description="Glyoxalase/fosfomycin resistance/dioxygenase" evidence="1">
    <location>
        <begin position="20"/>
        <end position="76"/>
    </location>
</feature>
<organism evidence="2">
    <name type="scientific">Brucella anthropi</name>
    <name type="common">Ochrobactrum anthropi</name>
    <dbReference type="NCBI Taxonomy" id="529"/>
    <lineage>
        <taxon>Bacteria</taxon>
        <taxon>Pseudomonadati</taxon>
        <taxon>Pseudomonadota</taxon>
        <taxon>Alphaproteobacteria</taxon>
        <taxon>Hyphomicrobiales</taxon>
        <taxon>Brucellaceae</taxon>
        <taxon>Brucella/Ochrobactrum group</taxon>
        <taxon>Brucella</taxon>
    </lineage>
</organism>
<name>A0A656Z2P7_BRUAN</name>
<reference evidence="2" key="1">
    <citation type="submission" date="2016-02" db="EMBL/GenBank/DDBJ databases">
        <title>Genomic sequences of Ochrobactrum anthropi.</title>
        <authorList>
            <person name="Chudasama K.S."/>
            <person name="Thaker V.S."/>
        </authorList>
    </citation>
    <scope>NUCLEOTIDE SEQUENCE [LARGE SCALE GENOMIC DNA]</scope>
    <source>
        <strain evidence="2">SUBG007</strain>
    </source>
</reference>
<dbReference type="InterPro" id="IPR029068">
    <property type="entry name" value="Glyas_Bleomycin-R_OHBP_Dase"/>
</dbReference>
<comment type="caution">
    <text evidence="2">The sequence shown here is derived from an EMBL/GenBank/DDBJ whole genome shotgun (WGS) entry which is preliminary data.</text>
</comment>
<dbReference type="Pfam" id="PF00903">
    <property type="entry name" value="Glyoxalase"/>
    <property type="match status" value="1"/>
</dbReference>
<protein>
    <recommendedName>
        <fullName evidence="1">Glyoxalase/fosfomycin resistance/dioxygenase domain-containing protein</fullName>
    </recommendedName>
</protein>
<proteinExistence type="predicted"/>
<dbReference type="SUPFAM" id="SSF54593">
    <property type="entry name" value="Glyoxalase/Bleomycin resistance protein/Dihydroxybiphenyl dioxygenase"/>
    <property type="match status" value="1"/>
</dbReference>